<feature type="domain" description="BRCT" evidence="2">
    <location>
        <begin position="369"/>
        <end position="461"/>
    </location>
</feature>
<dbReference type="GO" id="GO:0007095">
    <property type="term" value="P:mitotic G2 DNA damage checkpoint signaling"/>
    <property type="evidence" value="ECO:0007669"/>
    <property type="project" value="TreeGrafter"/>
</dbReference>
<evidence type="ECO:0000256" key="1">
    <source>
        <dbReference type="ARBA" id="ARBA00022737"/>
    </source>
</evidence>
<dbReference type="Proteomes" id="UP000236161">
    <property type="component" value="Unassembled WGS sequence"/>
</dbReference>
<reference evidence="3 4" key="1">
    <citation type="journal article" date="2017" name="Nature">
        <title>The Apostasia genome and the evolution of orchids.</title>
        <authorList>
            <person name="Zhang G.Q."/>
            <person name="Liu K.W."/>
            <person name="Li Z."/>
            <person name="Lohaus R."/>
            <person name="Hsiao Y.Y."/>
            <person name="Niu S.C."/>
            <person name="Wang J.Y."/>
            <person name="Lin Y.C."/>
            <person name="Xu Q."/>
            <person name="Chen L.J."/>
            <person name="Yoshida K."/>
            <person name="Fujiwara S."/>
            <person name="Wang Z.W."/>
            <person name="Zhang Y.Q."/>
            <person name="Mitsuda N."/>
            <person name="Wang M."/>
            <person name="Liu G.H."/>
            <person name="Pecoraro L."/>
            <person name="Huang H.X."/>
            <person name="Xiao X.J."/>
            <person name="Lin M."/>
            <person name="Wu X.Y."/>
            <person name="Wu W.L."/>
            <person name="Chen Y.Y."/>
            <person name="Chang S.B."/>
            <person name="Sakamoto S."/>
            <person name="Ohme-Takagi M."/>
            <person name="Yagi M."/>
            <person name="Zeng S.J."/>
            <person name="Shen C.Y."/>
            <person name="Yeh C.M."/>
            <person name="Luo Y.B."/>
            <person name="Tsai W.C."/>
            <person name="Van de Peer Y."/>
            <person name="Liu Z.J."/>
        </authorList>
    </citation>
    <scope>NUCLEOTIDE SEQUENCE [LARGE SCALE GENOMIC DNA]</scope>
    <source>
        <strain evidence="4">cv. Shenzhen</strain>
        <tissue evidence="3">Stem</tissue>
    </source>
</reference>
<dbReference type="OrthoDB" id="251770at2759"/>
<dbReference type="PANTHER" id="PTHR13561:SF20">
    <property type="entry name" value="DNA TOPOISOMERASE 2-BINDING PROTEIN 1"/>
    <property type="match status" value="1"/>
</dbReference>
<dbReference type="Pfam" id="PF12738">
    <property type="entry name" value="PTCB-BRCT"/>
    <property type="match status" value="3"/>
</dbReference>
<dbReference type="FunFam" id="3.40.50.10190:FF:000057">
    <property type="entry name" value="Transcription coactivator"/>
    <property type="match status" value="1"/>
</dbReference>
<evidence type="ECO:0000313" key="3">
    <source>
        <dbReference type="EMBL" id="PKA66789.1"/>
    </source>
</evidence>
<dbReference type="PANTHER" id="PTHR13561">
    <property type="entry name" value="DNA REPLICATION REGULATOR DPB11-RELATED"/>
    <property type="match status" value="1"/>
</dbReference>
<dbReference type="FunFam" id="3.40.50.10190:FF:000010">
    <property type="entry name" value="DNA topoisomerase II binding protein 1"/>
    <property type="match status" value="1"/>
</dbReference>
<dbReference type="CDD" id="cd00027">
    <property type="entry name" value="BRCT"/>
    <property type="match status" value="1"/>
</dbReference>
<dbReference type="EMBL" id="KZ451885">
    <property type="protein sequence ID" value="PKA66789.1"/>
    <property type="molecule type" value="Genomic_DNA"/>
</dbReference>
<feature type="domain" description="BRCT" evidence="2">
    <location>
        <begin position="101"/>
        <end position="185"/>
    </location>
</feature>
<dbReference type="FunFam" id="3.40.50.10190:FF:000061">
    <property type="entry name" value="Transcription coactivator"/>
    <property type="match status" value="1"/>
</dbReference>
<dbReference type="SUPFAM" id="SSF52113">
    <property type="entry name" value="BRCT domain"/>
    <property type="match status" value="5"/>
</dbReference>
<evidence type="ECO:0000259" key="2">
    <source>
        <dbReference type="PROSITE" id="PS50172"/>
    </source>
</evidence>
<feature type="domain" description="BRCT" evidence="2">
    <location>
        <begin position="3"/>
        <end position="97"/>
    </location>
</feature>
<dbReference type="PROSITE" id="PS50172">
    <property type="entry name" value="BRCT"/>
    <property type="match status" value="6"/>
</dbReference>
<dbReference type="Gene3D" id="3.40.50.10190">
    <property type="entry name" value="BRCT domain"/>
    <property type="match status" value="6"/>
</dbReference>
<keyword evidence="1" id="KW-0677">Repeat</keyword>
<feature type="domain" description="BRCT" evidence="2">
    <location>
        <begin position="188"/>
        <end position="272"/>
    </location>
</feature>
<dbReference type="Pfam" id="PF00533">
    <property type="entry name" value="BRCT"/>
    <property type="match status" value="1"/>
</dbReference>
<sequence length="818" mass="91826">MTARKGTFCGTNVFLSRNLVPPEVFDAIHDALRLNGAQVFLCCDPSRNSPNDYHVISSPDHEKFEDLKSKGCNLVGPQCVLSCAKERRMLPKHGYICCLAMDGVKVLASGFEKDEKVKIEKLVTAMGGILQPKTSMDVNFVMVKNVTAAKYKWAIHVLKKPIVNMDWLDQCWIEHRVVPQEPYKILPFTGLTICVSRIPADERKEIEKLIIQNGGQYSADLTKKCSHLVSEAPAGDKYVVARRWGHIQIVNRKWIDHSISRRACVDERLFPVHETSPVCNDVKVSHKDISFQEPSNTTSQVAPTTMIDDLEAASSHSIIFSFSEPDIIKRDLAGRIGVMEGDETQVHPGNTNDTSSFNCRVAEDSETEDNDLYLSSCRIFLVGFEEKEFRKLVNMIRRGGGTRHMLLSEKLTHIILGTPSEIEKKEVRSLAAWGVISVVKAIWLEECDLAKRELPVSPRHIVSELMISKGYSCSGAELSTVQGVKKVENISHATCATVGCVADDEITGSRLLSEKQPLSIGENYLTVNELTEVTINYDRPGQQRTAYDTQKDRNTVHSSSVTWNSSNSGMTFKKKSFRFSNSFPMEQRAEVIEWVKQGGGVILDDPTKANSDFIIESHGLPQVLPASICQSIAISTHWIRSSLEEGYMQDVSSHILYSPLHCHIPLPGFKALRFCVSQYEGKERLLLRNLCFVLGAKFTEKLTKKVTHLLCKFTDGLKYEAACKKGIETVTAEWITECMSQDKLVPHDLFRPKSVTSQDKEAGLCTLSQHPTQAAHMISFPSQSPQDTITKFGKYRNLANDLHLVFFLKYFKSYINFF</sequence>
<dbReference type="FunFam" id="3.40.50.10190:FF:000052">
    <property type="entry name" value="Transcription coactivator"/>
    <property type="match status" value="1"/>
</dbReference>
<name>A0A2I0BG71_9ASPA</name>
<dbReference type="InterPro" id="IPR001357">
    <property type="entry name" value="BRCT_dom"/>
</dbReference>
<dbReference type="STRING" id="1088818.A0A2I0BG71"/>
<dbReference type="GO" id="GO:0033314">
    <property type="term" value="P:mitotic DNA replication checkpoint signaling"/>
    <property type="evidence" value="ECO:0007669"/>
    <property type="project" value="TreeGrafter"/>
</dbReference>
<feature type="domain" description="BRCT" evidence="2">
    <location>
        <begin position="567"/>
        <end position="656"/>
    </location>
</feature>
<feature type="domain" description="BRCT" evidence="2">
    <location>
        <begin position="669"/>
        <end position="752"/>
    </location>
</feature>
<proteinExistence type="predicted"/>
<keyword evidence="4" id="KW-1185">Reference proteome</keyword>
<dbReference type="GO" id="GO:0006270">
    <property type="term" value="P:DNA replication initiation"/>
    <property type="evidence" value="ECO:0007669"/>
    <property type="project" value="TreeGrafter"/>
</dbReference>
<dbReference type="InterPro" id="IPR059215">
    <property type="entry name" value="BRCT2_TopBP1-like"/>
</dbReference>
<protein>
    <submittedName>
        <fullName evidence="3">BRCT domain-containing protein</fullName>
    </submittedName>
</protein>
<gene>
    <name evidence="3" type="ORF">AXF42_Ash003445</name>
</gene>
<dbReference type="AlphaFoldDB" id="A0A2I0BG71"/>
<dbReference type="InterPro" id="IPR036420">
    <property type="entry name" value="BRCT_dom_sf"/>
</dbReference>
<accession>A0A2I0BG71</accession>
<dbReference type="CDD" id="cd17731">
    <property type="entry name" value="BRCT_TopBP1_rpt2_like"/>
    <property type="match status" value="1"/>
</dbReference>
<evidence type="ECO:0000313" key="4">
    <source>
        <dbReference type="Proteomes" id="UP000236161"/>
    </source>
</evidence>
<organism evidence="3 4">
    <name type="scientific">Apostasia shenzhenica</name>
    <dbReference type="NCBI Taxonomy" id="1088818"/>
    <lineage>
        <taxon>Eukaryota</taxon>
        <taxon>Viridiplantae</taxon>
        <taxon>Streptophyta</taxon>
        <taxon>Embryophyta</taxon>
        <taxon>Tracheophyta</taxon>
        <taxon>Spermatophyta</taxon>
        <taxon>Magnoliopsida</taxon>
        <taxon>Liliopsida</taxon>
        <taxon>Asparagales</taxon>
        <taxon>Orchidaceae</taxon>
        <taxon>Apostasioideae</taxon>
        <taxon>Apostasia</taxon>
    </lineage>
</organism>
<dbReference type="SMART" id="SM00292">
    <property type="entry name" value="BRCT"/>
    <property type="match status" value="6"/>
</dbReference>